<dbReference type="PANTHER" id="PTHR30250">
    <property type="entry name" value="PST FAMILY PREDICTED COLANIC ACID TRANSPORTER"/>
    <property type="match status" value="1"/>
</dbReference>
<sequence>MLSKAHLGRASWTLTDQAIVSVGAFVVNVTLARHLPPAEFGVYALLVGAMLLLQLVTGSLLFYPLSIRRNAREAQDGRALVRATFVLTLLFCAPLSLTLAAVLLWAGRGDLAAGVTFYFAAWQLQEMARRSLMAELAHRTALPGDALSYIGQAAVVISLGLAGELTLSRAFIGMGACAAAAGALQLAQAGALRRGPVRLGRTFREFVALGGWSLLNGSLLALRYPLLAWTLALLNGPAVAGELQAAANVVNMANPIILGLCNIIPQTAARAHPEGKARAWQAARPYALVGAPPILVIYALACIAPGPILAAIYGPGSPYVQLANAVQILAVASALNYGTDMICSYLHGVDLARTALLINGAGMVAALALVPLLAAEFGLIGACSALLVANLIRLLLSQVLLLRTIAHDDQARLA</sequence>
<evidence type="ECO:0000256" key="3">
    <source>
        <dbReference type="ARBA" id="ARBA00022692"/>
    </source>
</evidence>
<feature type="transmembrane region" description="Helical" evidence="6">
    <location>
        <begin position="319"/>
        <end position="339"/>
    </location>
</feature>
<feature type="transmembrane region" description="Helical" evidence="6">
    <location>
        <begin position="246"/>
        <end position="265"/>
    </location>
</feature>
<feature type="transmembrane region" description="Helical" evidence="6">
    <location>
        <begin position="286"/>
        <end position="313"/>
    </location>
</feature>
<keyword evidence="2" id="KW-1003">Cell membrane</keyword>
<keyword evidence="5 6" id="KW-0472">Membrane</keyword>
<feature type="transmembrane region" description="Helical" evidence="6">
    <location>
        <begin position="351"/>
        <end position="373"/>
    </location>
</feature>
<comment type="caution">
    <text evidence="7">The sequence shown here is derived from an EMBL/GenBank/DDBJ whole genome shotgun (WGS) entry which is preliminary data.</text>
</comment>
<dbReference type="RefSeq" id="WP_171219506.1">
    <property type="nucleotide sequence ID" value="NZ_JABEPP010000004.1"/>
</dbReference>
<evidence type="ECO:0000313" key="7">
    <source>
        <dbReference type="EMBL" id="NNM74081.1"/>
    </source>
</evidence>
<evidence type="ECO:0000256" key="5">
    <source>
        <dbReference type="ARBA" id="ARBA00023136"/>
    </source>
</evidence>
<feature type="transmembrane region" description="Helical" evidence="6">
    <location>
        <begin position="43"/>
        <end position="63"/>
    </location>
</feature>
<comment type="subcellular location">
    <subcellularLocation>
        <location evidence="1">Cell membrane</location>
        <topology evidence="1">Multi-pass membrane protein</topology>
    </subcellularLocation>
</comment>
<evidence type="ECO:0000256" key="4">
    <source>
        <dbReference type="ARBA" id="ARBA00022989"/>
    </source>
</evidence>
<evidence type="ECO:0000256" key="6">
    <source>
        <dbReference type="SAM" id="Phobius"/>
    </source>
</evidence>
<evidence type="ECO:0000256" key="2">
    <source>
        <dbReference type="ARBA" id="ARBA00022475"/>
    </source>
</evidence>
<evidence type="ECO:0008006" key="9">
    <source>
        <dbReference type="Google" id="ProtNLM"/>
    </source>
</evidence>
<dbReference type="GO" id="GO:0005886">
    <property type="term" value="C:plasma membrane"/>
    <property type="evidence" value="ECO:0007669"/>
    <property type="project" value="UniProtKB-SubCell"/>
</dbReference>
<feature type="transmembrane region" description="Helical" evidence="6">
    <location>
        <begin position="167"/>
        <end position="186"/>
    </location>
</feature>
<organism evidence="7 8">
    <name type="scientific">Enterovirga aerilata</name>
    <dbReference type="NCBI Taxonomy" id="2730920"/>
    <lineage>
        <taxon>Bacteria</taxon>
        <taxon>Pseudomonadati</taxon>
        <taxon>Pseudomonadota</taxon>
        <taxon>Alphaproteobacteria</taxon>
        <taxon>Hyphomicrobiales</taxon>
        <taxon>Methylobacteriaceae</taxon>
        <taxon>Enterovirga</taxon>
    </lineage>
</organism>
<feature type="transmembrane region" description="Helical" evidence="6">
    <location>
        <begin position="206"/>
        <end position="226"/>
    </location>
</feature>
<evidence type="ECO:0000256" key="1">
    <source>
        <dbReference type="ARBA" id="ARBA00004651"/>
    </source>
</evidence>
<feature type="transmembrane region" description="Helical" evidence="6">
    <location>
        <begin position="84"/>
        <end position="105"/>
    </location>
</feature>
<feature type="transmembrane region" description="Helical" evidence="6">
    <location>
        <begin position="379"/>
        <end position="402"/>
    </location>
</feature>
<proteinExistence type="predicted"/>
<protein>
    <recommendedName>
        <fullName evidence="9">Membrane protein involved in the export of O-antigen and teichoic acid</fullName>
    </recommendedName>
</protein>
<dbReference type="EMBL" id="JABEPP010000004">
    <property type="protein sequence ID" value="NNM74081.1"/>
    <property type="molecule type" value="Genomic_DNA"/>
</dbReference>
<gene>
    <name evidence="7" type="ORF">HJG44_17030</name>
</gene>
<dbReference type="PANTHER" id="PTHR30250:SF11">
    <property type="entry name" value="O-ANTIGEN TRANSPORTER-RELATED"/>
    <property type="match status" value="1"/>
</dbReference>
<dbReference type="Proteomes" id="UP000564885">
    <property type="component" value="Unassembled WGS sequence"/>
</dbReference>
<keyword evidence="4 6" id="KW-1133">Transmembrane helix</keyword>
<dbReference type="InterPro" id="IPR050833">
    <property type="entry name" value="Poly_Biosynth_Transport"/>
</dbReference>
<keyword evidence="3 6" id="KW-0812">Transmembrane</keyword>
<dbReference type="AlphaFoldDB" id="A0A849I9U7"/>
<name>A0A849I9U7_9HYPH</name>
<evidence type="ECO:0000313" key="8">
    <source>
        <dbReference type="Proteomes" id="UP000564885"/>
    </source>
</evidence>
<reference evidence="7 8" key="1">
    <citation type="submission" date="2020-04" db="EMBL/GenBank/DDBJ databases">
        <title>Enterovirga sp. isolate from soil.</title>
        <authorList>
            <person name="Chea S."/>
            <person name="Kim D.-U."/>
        </authorList>
    </citation>
    <scope>NUCLEOTIDE SEQUENCE [LARGE SCALE GENOMIC DNA]</scope>
    <source>
        <strain evidence="7 8">DB1703</strain>
    </source>
</reference>
<keyword evidence="8" id="KW-1185">Reference proteome</keyword>
<accession>A0A849I9U7</accession>